<dbReference type="PRINTS" id="PR01009">
    <property type="entry name" value="FLGMRINGFLIF"/>
</dbReference>
<evidence type="ECO:0000256" key="2">
    <source>
        <dbReference type="ARBA" id="ARBA00004651"/>
    </source>
</evidence>
<evidence type="ECO:0000256" key="6">
    <source>
        <dbReference type="ARBA" id="ARBA00022989"/>
    </source>
</evidence>
<comment type="caution">
    <text evidence="13">The sequence shown here is derived from an EMBL/GenBank/DDBJ whole genome shotgun (WGS) entry which is preliminary data.</text>
</comment>
<keyword evidence="8 9" id="KW-0975">Bacterial flagellum</keyword>
<evidence type="ECO:0000256" key="8">
    <source>
        <dbReference type="ARBA" id="ARBA00023143"/>
    </source>
</evidence>
<feature type="transmembrane region" description="Helical" evidence="10">
    <location>
        <begin position="445"/>
        <end position="466"/>
    </location>
</feature>
<dbReference type="GO" id="GO:0003774">
    <property type="term" value="F:cytoskeletal motor activity"/>
    <property type="evidence" value="ECO:0007669"/>
    <property type="project" value="InterPro"/>
</dbReference>
<name>A0A2W0HB29_9BACI</name>
<feature type="domain" description="Flagellar M-ring C-terminal" evidence="12">
    <location>
        <begin position="258"/>
        <end position="400"/>
    </location>
</feature>
<protein>
    <recommendedName>
        <fullName evidence="9">Flagellar M-ring protein</fullName>
    </recommendedName>
</protein>
<evidence type="ECO:0000256" key="1">
    <source>
        <dbReference type="ARBA" id="ARBA00004117"/>
    </source>
</evidence>
<dbReference type="InterPro" id="IPR013556">
    <property type="entry name" value="Flag_M-ring_C"/>
</dbReference>
<keyword evidence="6 10" id="KW-1133">Transmembrane helix</keyword>
<evidence type="ECO:0000259" key="12">
    <source>
        <dbReference type="Pfam" id="PF08345"/>
    </source>
</evidence>
<dbReference type="AlphaFoldDB" id="A0A2W0HB29"/>
<sequence>MNETLSAWKRKTADAWSSRTKKEKGILAGSVLMATVFLIVIIAFTMRTSYAPLYTNLTVQETGEVKAVLDARGVDSRVDESGSVIQVPAGMVDNLKVELAAEGLPRSGSIDYSSFQENMGFGTTDKEFSVIERGLIQSELENLIRGMDGIQSAQVMVTLPEPSHWLNDEDQQASASVVLHLAPGSSIQQDQVRALYHLVSRSVPDLPEENIVMMDQMSRYYEFQNEGTADSTLSIYEQHRKIQQDVERDIQRQLQQMLGTMMGPDKVLVTVSTDIDFTRENRYEELVTPVDEENMEGLAVSVERITETYSGEEPAEGGIDGTGETDIPGYPGFAATGEGDYERIEERINHDFNRITREVEESPYQIMDLGIQVMVEPPDPEDPLSLPQGRLDDISEILSQVVRTSISNDVLATWADTDIDERIFVSAQQFSGSPEPDPVQGGQSWWNWVIPAVLAAVVILLAVLLLRRRNTETEAGGSFVIDEQAADSADIGERQDSEEKVRRKQLEKLAREKPEEFSKLVRTWLSEE</sequence>
<dbReference type="InterPro" id="IPR043427">
    <property type="entry name" value="YscJ/FliF"/>
</dbReference>
<dbReference type="Proteomes" id="UP000248066">
    <property type="component" value="Unassembled WGS sequence"/>
</dbReference>
<organism evidence="13 14">
    <name type="scientific">Alteribacter lacisalsi</name>
    <dbReference type="NCBI Taxonomy" id="2045244"/>
    <lineage>
        <taxon>Bacteria</taxon>
        <taxon>Bacillati</taxon>
        <taxon>Bacillota</taxon>
        <taxon>Bacilli</taxon>
        <taxon>Bacillales</taxon>
        <taxon>Bacillaceae</taxon>
        <taxon>Alteribacter</taxon>
    </lineage>
</organism>
<evidence type="ECO:0000259" key="11">
    <source>
        <dbReference type="Pfam" id="PF01514"/>
    </source>
</evidence>
<dbReference type="RefSeq" id="WP_110517668.1">
    <property type="nucleotide sequence ID" value="NZ_PDOF01000001.1"/>
</dbReference>
<dbReference type="PANTHER" id="PTHR30046">
    <property type="entry name" value="FLAGELLAR M-RING PROTEIN"/>
    <property type="match status" value="1"/>
</dbReference>
<proteinExistence type="inferred from homology"/>
<keyword evidence="7 10" id="KW-0472">Membrane</keyword>
<keyword evidence="13" id="KW-0969">Cilium</keyword>
<evidence type="ECO:0000256" key="3">
    <source>
        <dbReference type="ARBA" id="ARBA00007971"/>
    </source>
</evidence>
<dbReference type="NCBIfam" id="TIGR00206">
    <property type="entry name" value="fliF"/>
    <property type="match status" value="1"/>
</dbReference>
<dbReference type="Pfam" id="PF01514">
    <property type="entry name" value="YscJ_FliF"/>
    <property type="match status" value="1"/>
</dbReference>
<dbReference type="EMBL" id="PDOF01000001">
    <property type="protein sequence ID" value="PYZ98016.1"/>
    <property type="molecule type" value="Genomic_DNA"/>
</dbReference>
<evidence type="ECO:0000256" key="10">
    <source>
        <dbReference type="SAM" id="Phobius"/>
    </source>
</evidence>
<keyword evidence="4" id="KW-1003">Cell membrane</keyword>
<keyword evidence="14" id="KW-1185">Reference proteome</keyword>
<evidence type="ECO:0000256" key="5">
    <source>
        <dbReference type="ARBA" id="ARBA00022692"/>
    </source>
</evidence>
<evidence type="ECO:0000256" key="7">
    <source>
        <dbReference type="ARBA" id="ARBA00023136"/>
    </source>
</evidence>
<feature type="domain" description="Flagellar M-ring N-terminal" evidence="11">
    <location>
        <begin position="47"/>
        <end position="220"/>
    </location>
</feature>
<dbReference type="InterPro" id="IPR006182">
    <property type="entry name" value="FliF_N_dom"/>
</dbReference>
<comment type="similarity">
    <text evidence="3 9">Belongs to the FliF family.</text>
</comment>
<comment type="subcellular location">
    <subcellularLocation>
        <location evidence="1 9">Bacterial flagellum basal body</location>
    </subcellularLocation>
    <subcellularLocation>
        <location evidence="2">Cell membrane</location>
        <topology evidence="2">Multi-pass membrane protein</topology>
    </subcellularLocation>
</comment>
<dbReference type="InterPro" id="IPR045851">
    <property type="entry name" value="AMP-bd_C_sf"/>
</dbReference>
<gene>
    <name evidence="13" type="ORF">CR205_05315</name>
</gene>
<keyword evidence="13" id="KW-0282">Flagellum</keyword>
<dbReference type="OrthoDB" id="9807026at2"/>
<feature type="transmembrane region" description="Helical" evidence="10">
    <location>
        <begin position="26"/>
        <end position="46"/>
    </location>
</feature>
<dbReference type="Pfam" id="PF08345">
    <property type="entry name" value="YscJ_FliF_C"/>
    <property type="match status" value="1"/>
</dbReference>
<reference evidence="13 14" key="1">
    <citation type="submission" date="2017-10" db="EMBL/GenBank/DDBJ databases">
        <title>Bacillus sp. nov., a halophilic bacterium isolated from a Yangshapao Lake.</title>
        <authorList>
            <person name="Wang H."/>
        </authorList>
    </citation>
    <scope>NUCLEOTIDE SEQUENCE [LARGE SCALE GENOMIC DNA]</scope>
    <source>
        <strain evidence="13 14">YSP-3</strain>
    </source>
</reference>
<dbReference type="GO" id="GO:0071973">
    <property type="term" value="P:bacterial-type flagellum-dependent cell motility"/>
    <property type="evidence" value="ECO:0007669"/>
    <property type="project" value="InterPro"/>
</dbReference>
<comment type="function">
    <text evidence="9">The M ring may be actively involved in energy transduction.</text>
</comment>
<evidence type="ECO:0000256" key="4">
    <source>
        <dbReference type="ARBA" id="ARBA00022475"/>
    </source>
</evidence>
<dbReference type="GO" id="GO:0005886">
    <property type="term" value="C:plasma membrane"/>
    <property type="evidence" value="ECO:0007669"/>
    <property type="project" value="UniProtKB-SubCell"/>
</dbReference>
<keyword evidence="13" id="KW-0966">Cell projection</keyword>
<evidence type="ECO:0000313" key="13">
    <source>
        <dbReference type="EMBL" id="PYZ98016.1"/>
    </source>
</evidence>
<accession>A0A2W0HB29</accession>
<dbReference type="InterPro" id="IPR000067">
    <property type="entry name" value="FlgMring_FliF"/>
</dbReference>
<dbReference type="PIRSF" id="PIRSF004862">
    <property type="entry name" value="FliF"/>
    <property type="match status" value="1"/>
</dbReference>
<evidence type="ECO:0000256" key="9">
    <source>
        <dbReference type="PIRNR" id="PIRNR004862"/>
    </source>
</evidence>
<dbReference type="Gene3D" id="3.30.300.30">
    <property type="match status" value="1"/>
</dbReference>
<evidence type="ECO:0000313" key="14">
    <source>
        <dbReference type="Proteomes" id="UP000248066"/>
    </source>
</evidence>
<dbReference type="PANTHER" id="PTHR30046:SF0">
    <property type="entry name" value="FLAGELLAR M-RING PROTEIN"/>
    <property type="match status" value="1"/>
</dbReference>
<dbReference type="GO" id="GO:0009431">
    <property type="term" value="C:bacterial-type flagellum basal body, MS ring"/>
    <property type="evidence" value="ECO:0007669"/>
    <property type="project" value="InterPro"/>
</dbReference>
<keyword evidence="5 10" id="KW-0812">Transmembrane</keyword>